<feature type="transmembrane region" description="Helical" evidence="10">
    <location>
        <begin position="122"/>
        <end position="141"/>
    </location>
</feature>
<dbReference type="OrthoDB" id="4540492at2759"/>
<gene>
    <name evidence="12" type="ORF">K493DRAFT_378494</name>
</gene>
<keyword evidence="6 10" id="KW-0812">Transmembrane</keyword>
<evidence type="ECO:0000256" key="3">
    <source>
        <dbReference type="ARBA" id="ARBA00022448"/>
    </source>
</evidence>
<evidence type="ECO:0000256" key="9">
    <source>
        <dbReference type="RuleBase" id="RU003346"/>
    </source>
</evidence>
<dbReference type="EMBL" id="MCFE01000317">
    <property type="protein sequence ID" value="ORX91528.1"/>
    <property type="molecule type" value="Genomic_DNA"/>
</dbReference>
<name>A0A1Y1Y0M6_9FUNG</name>
<keyword evidence="13" id="KW-1185">Reference proteome</keyword>
<evidence type="ECO:0000256" key="5">
    <source>
        <dbReference type="ARBA" id="ARBA00022597"/>
    </source>
</evidence>
<accession>A0A1Y1Y0M6</accession>
<dbReference type="Pfam" id="PF00083">
    <property type="entry name" value="Sugar_tr"/>
    <property type="match status" value="1"/>
</dbReference>
<feature type="transmembrane region" description="Helical" evidence="10">
    <location>
        <begin position="428"/>
        <end position="452"/>
    </location>
</feature>
<keyword evidence="8 10" id="KW-0472">Membrane</keyword>
<feature type="transmembrane region" description="Helical" evidence="10">
    <location>
        <begin position="306"/>
        <end position="329"/>
    </location>
</feature>
<dbReference type="InterPro" id="IPR045263">
    <property type="entry name" value="GLUT"/>
</dbReference>
<dbReference type="Proteomes" id="UP000193498">
    <property type="component" value="Unassembled WGS sequence"/>
</dbReference>
<dbReference type="GO" id="GO:0005886">
    <property type="term" value="C:plasma membrane"/>
    <property type="evidence" value="ECO:0007669"/>
    <property type="project" value="UniProtKB-SubCell"/>
</dbReference>
<feature type="transmembrane region" description="Helical" evidence="10">
    <location>
        <begin position="210"/>
        <end position="229"/>
    </location>
</feature>
<feature type="transmembrane region" description="Helical" evidence="10">
    <location>
        <begin position="341"/>
        <end position="363"/>
    </location>
</feature>
<evidence type="ECO:0000256" key="6">
    <source>
        <dbReference type="ARBA" id="ARBA00022692"/>
    </source>
</evidence>
<evidence type="ECO:0000256" key="10">
    <source>
        <dbReference type="SAM" id="Phobius"/>
    </source>
</evidence>
<feature type="transmembrane region" description="Helical" evidence="10">
    <location>
        <begin position="36"/>
        <end position="54"/>
    </location>
</feature>
<feature type="transmembrane region" description="Helical" evidence="10">
    <location>
        <begin position="147"/>
        <end position="168"/>
    </location>
</feature>
<evidence type="ECO:0000256" key="1">
    <source>
        <dbReference type="ARBA" id="ARBA00004651"/>
    </source>
</evidence>
<dbReference type="InterPro" id="IPR003663">
    <property type="entry name" value="Sugar/inositol_transpt"/>
</dbReference>
<feature type="transmembrane region" description="Helical" evidence="10">
    <location>
        <begin position="180"/>
        <end position="204"/>
    </location>
</feature>
<reference evidence="12 13" key="1">
    <citation type="submission" date="2016-07" db="EMBL/GenBank/DDBJ databases">
        <title>Pervasive Adenine N6-methylation of Active Genes in Fungi.</title>
        <authorList>
            <consortium name="DOE Joint Genome Institute"/>
            <person name="Mondo S.J."/>
            <person name="Dannebaum R.O."/>
            <person name="Kuo R.C."/>
            <person name="Labutti K."/>
            <person name="Haridas S."/>
            <person name="Kuo A."/>
            <person name="Salamov A."/>
            <person name="Ahrendt S.R."/>
            <person name="Lipzen A."/>
            <person name="Sullivan W."/>
            <person name="Andreopoulos W.B."/>
            <person name="Clum A."/>
            <person name="Lindquist E."/>
            <person name="Daum C."/>
            <person name="Ramamoorthy G.K."/>
            <person name="Gryganskyi A."/>
            <person name="Culley D."/>
            <person name="Magnuson J.K."/>
            <person name="James T.Y."/>
            <person name="O'Malley M.A."/>
            <person name="Stajich J.E."/>
            <person name="Spatafora J.W."/>
            <person name="Visel A."/>
            <person name="Grigoriev I.V."/>
        </authorList>
    </citation>
    <scope>NUCLEOTIDE SEQUENCE [LARGE SCALE GENOMIC DNA]</scope>
    <source>
        <strain evidence="12 13">CBS 931.73</strain>
    </source>
</reference>
<feature type="transmembrane region" description="Helical" evidence="10">
    <location>
        <begin position="370"/>
        <end position="390"/>
    </location>
</feature>
<protein>
    <submittedName>
        <fullName evidence="12">General substrate transporter</fullName>
    </submittedName>
</protein>
<dbReference type="AlphaFoldDB" id="A0A1Y1Y0M6"/>
<dbReference type="InParanoid" id="A0A1Y1Y0M6"/>
<evidence type="ECO:0000256" key="7">
    <source>
        <dbReference type="ARBA" id="ARBA00022989"/>
    </source>
</evidence>
<keyword evidence="7 10" id="KW-1133">Transmembrane helix</keyword>
<dbReference type="GO" id="GO:0015149">
    <property type="term" value="F:hexose transmembrane transporter activity"/>
    <property type="evidence" value="ECO:0007669"/>
    <property type="project" value="TreeGrafter"/>
</dbReference>
<dbReference type="InterPro" id="IPR036259">
    <property type="entry name" value="MFS_trans_sf"/>
</dbReference>
<dbReference type="InterPro" id="IPR005829">
    <property type="entry name" value="Sugar_transporter_CS"/>
</dbReference>
<dbReference type="InterPro" id="IPR005828">
    <property type="entry name" value="MFS_sugar_transport-like"/>
</dbReference>
<comment type="similarity">
    <text evidence="2 9">Belongs to the major facilitator superfamily. Sugar transporter (TC 2.A.1.1) family.</text>
</comment>
<feature type="transmembrane region" description="Helical" evidence="10">
    <location>
        <begin position="464"/>
        <end position="482"/>
    </location>
</feature>
<dbReference type="PRINTS" id="PR00171">
    <property type="entry name" value="SUGRTRNSPORT"/>
</dbReference>
<organism evidence="12 13">
    <name type="scientific">Basidiobolus meristosporus CBS 931.73</name>
    <dbReference type="NCBI Taxonomy" id="1314790"/>
    <lineage>
        <taxon>Eukaryota</taxon>
        <taxon>Fungi</taxon>
        <taxon>Fungi incertae sedis</taxon>
        <taxon>Zoopagomycota</taxon>
        <taxon>Entomophthoromycotina</taxon>
        <taxon>Basidiobolomycetes</taxon>
        <taxon>Basidiobolales</taxon>
        <taxon>Basidiobolaceae</taxon>
        <taxon>Basidiobolus</taxon>
    </lineage>
</organism>
<comment type="caution">
    <text evidence="12">The sequence shown here is derived from an EMBL/GenBank/DDBJ whole genome shotgun (WGS) entry which is preliminary data.</text>
</comment>
<feature type="transmembrane region" description="Helical" evidence="10">
    <location>
        <begin position="396"/>
        <end position="421"/>
    </location>
</feature>
<evidence type="ECO:0000259" key="11">
    <source>
        <dbReference type="PROSITE" id="PS50850"/>
    </source>
</evidence>
<dbReference type="FunFam" id="1.20.1250.20:FF:000218">
    <property type="entry name" value="facilitated trehalose transporter Tret1"/>
    <property type="match status" value="1"/>
</dbReference>
<keyword evidence="4" id="KW-1003">Cell membrane</keyword>
<dbReference type="Gene3D" id="1.20.1250.20">
    <property type="entry name" value="MFS general substrate transporter like domains"/>
    <property type="match status" value="1"/>
</dbReference>
<proteinExistence type="inferred from homology"/>
<dbReference type="STRING" id="1314790.A0A1Y1Y0M6"/>
<evidence type="ECO:0000313" key="13">
    <source>
        <dbReference type="Proteomes" id="UP000193498"/>
    </source>
</evidence>
<evidence type="ECO:0000313" key="12">
    <source>
        <dbReference type="EMBL" id="ORX91528.1"/>
    </source>
</evidence>
<evidence type="ECO:0000256" key="4">
    <source>
        <dbReference type="ARBA" id="ARBA00022475"/>
    </source>
</evidence>
<dbReference type="NCBIfam" id="TIGR00879">
    <property type="entry name" value="SP"/>
    <property type="match status" value="1"/>
</dbReference>
<evidence type="ECO:0000256" key="8">
    <source>
        <dbReference type="ARBA" id="ARBA00023136"/>
    </source>
</evidence>
<sequence length="496" mass="53998">MKDQAVIQTYALSPSDKEKSQVDIEVIVSDSTKSKISLYVAFNVLTAVLASYVTGFNVGSPNIPQQVIIGCNLEEYTFAVLPACLPMTPIFWGFTLATFALGALVAGLSAGSIADRFGRRKAIWMNNILIIIAGIIMSTSGSIPQLIIGRFFAGLAGGSASTFVPMFISEIAPLRYKGRMGTMTQVAFVSGVLTAQGLALRFTYVPGWRILLSLTAIPSVFQIVALCFCTETPAWLIRQGRIDEARTALQRLRKGYNVDNELDLLCQSNCSTQIEDSQAQNDNVNHKAAAMRFTDVLREKNIRRGLLSALALHAFQQLCGINAVIYYSTSIFRSTFGPESSGIFTVIVAATNVLMTLFSTILVDRLGRKPLLLCSSLGMCISCILAVIAASNEIDIMIVASVIMFVAFYATGLGPLPWLLVPEFLPPAALGIAASMCCVVNWFFTFLVGFSFPAIKLHIQQWSFLPFSIFSGCCALFVFFYIPETKFKLPSKATPV</sequence>
<keyword evidence="5" id="KW-0762">Sugar transport</keyword>
<keyword evidence="3 9" id="KW-0813">Transport</keyword>
<dbReference type="PANTHER" id="PTHR23503">
    <property type="entry name" value="SOLUTE CARRIER FAMILY 2"/>
    <property type="match status" value="1"/>
</dbReference>
<dbReference type="PANTHER" id="PTHR23503:SF8">
    <property type="entry name" value="FACILITATED GLUCOSE TRANSPORTER PROTEIN 1"/>
    <property type="match status" value="1"/>
</dbReference>
<comment type="subcellular location">
    <subcellularLocation>
        <location evidence="1">Cell membrane</location>
        <topology evidence="1">Multi-pass membrane protein</topology>
    </subcellularLocation>
</comment>
<feature type="domain" description="Major facilitator superfamily (MFS) profile" evidence="11">
    <location>
        <begin position="43"/>
        <end position="486"/>
    </location>
</feature>
<dbReference type="SUPFAM" id="SSF103473">
    <property type="entry name" value="MFS general substrate transporter"/>
    <property type="match status" value="1"/>
</dbReference>
<evidence type="ECO:0000256" key="2">
    <source>
        <dbReference type="ARBA" id="ARBA00010992"/>
    </source>
</evidence>
<feature type="transmembrane region" description="Helical" evidence="10">
    <location>
        <begin position="90"/>
        <end position="110"/>
    </location>
</feature>
<dbReference type="PROSITE" id="PS00217">
    <property type="entry name" value="SUGAR_TRANSPORT_2"/>
    <property type="match status" value="1"/>
</dbReference>
<dbReference type="PROSITE" id="PS50850">
    <property type="entry name" value="MFS"/>
    <property type="match status" value="1"/>
</dbReference>
<dbReference type="InterPro" id="IPR020846">
    <property type="entry name" value="MFS_dom"/>
</dbReference>